<proteinExistence type="predicted"/>
<comment type="caution">
    <text evidence="1">The sequence shown here is derived from an EMBL/GenBank/DDBJ whole genome shotgun (WGS) entry which is preliminary data.</text>
</comment>
<evidence type="ECO:0000313" key="2">
    <source>
        <dbReference type="Proteomes" id="UP000766570"/>
    </source>
</evidence>
<organism evidence="1 2">
    <name type="scientific">Paeniglutamicibacter psychrophenolicus</name>
    <dbReference type="NCBI Taxonomy" id="257454"/>
    <lineage>
        <taxon>Bacteria</taxon>
        <taxon>Bacillati</taxon>
        <taxon>Actinomycetota</taxon>
        <taxon>Actinomycetes</taxon>
        <taxon>Micrococcales</taxon>
        <taxon>Micrococcaceae</taxon>
        <taxon>Paeniglutamicibacter</taxon>
    </lineage>
</organism>
<accession>A0ABS4WG25</accession>
<dbReference type="EMBL" id="JAGIOE010000001">
    <property type="protein sequence ID" value="MBP2375165.1"/>
    <property type="molecule type" value="Genomic_DNA"/>
</dbReference>
<dbReference type="RefSeq" id="WP_209908461.1">
    <property type="nucleotide sequence ID" value="NZ_BAAAMI010000008.1"/>
</dbReference>
<dbReference type="Proteomes" id="UP000766570">
    <property type="component" value="Unassembled WGS sequence"/>
</dbReference>
<evidence type="ECO:0000313" key="1">
    <source>
        <dbReference type="EMBL" id="MBP2375165.1"/>
    </source>
</evidence>
<protein>
    <submittedName>
        <fullName evidence="1">Uncharacterized protein</fullName>
    </submittedName>
</protein>
<keyword evidence="2" id="KW-1185">Reference proteome</keyword>
<gene>
    <name evidence="1" type="ORF">JOF46_003077</name>
</gene>
<sequence>MIIQLPARNHLAAAELAGTLRRTQGAAERVRGVLVLKAAYDLLSGASGSNIPVPAATGEAAAIAYADLPATAAGTFEAAYEADIAPEKARSDIVVAGWVLHSADGTGVEGDVEVNGVTWMQRRVADETVVPAPGDARRNLFGWLPRSTAPRALQDLGGDADSPLPAAYHARFNNFSHRAGESGPPVYATPGDHNTIPLPAGALVTVRQQTHGDAGSVREYAFLLPDSLQYTVRLRAYCGHGPDAARHWKVAGLVPLQCDTLIVRPQQRRMLLLWRAEWDPETEPAANWRMLQVLEGSH</sequence>
<reference evidence="1 2" key="1">
    <citation type="submission" date="2021-03" db="EMBL/GenBank/DDBJ databases">
        <title>Sequencing the genomes of 1000 actinobacteria strains.</title>
        <authorList>
            <person name="Klenk H.-P."/>
        </authorList>
    </citation>
    <scope>NUCLEOTIDE SEQUENCE [LARGE SCALE GENOMIC DNA]</scope>
    <source>
        <strain evidence="1 2">DSM 15454</strain>
    </source>
</reference>
<name>A0ABS4WG25_9MICC</name>